<feature type="compositionally biased region" description="Polar residues" evidence="2">
    <location>
        <begin position="42"/>
        <end position="52"/>
    </location>
</feature>
<comment type="catalytic activity">
    <reaction evidence="1">
        <text>O-phospho-L-threonyl-[protein] + H2O = L-threonyl-[protein] + phosphate</text>
        <dbReference type="Rhea" id="RHEA:47004"/>
        <dbReference type="Rhea" id="RHEA-COMP:11060"/>
        <dbReference type="Rhea" id="RHEA-COMP:11605"/>
        <dbReference type="ChEBI" id="CHEBI:15377"/>
        <dbReference type="ChEBI" id="CHEBI:30013"/>
        <dbReference type="ChEBI" id="CHEBI:43474"/>
        <dbReference type="ChEBI" id="CHEBI:61977"/>
        <dbReference type="EC" id="3.1.3.16"/>
    </reaction>
</comment>
<dbReference type="PROSITE" id="PS51746">
    <property type="entry name" value="PPM_2"/>
    <property type="match status" value="1"/>
</dbReference>
<reference evidence="4 5" key="1">
    <citation type="submission" date="2014-04" db="EMBL/GenBank/DDBJ databases">
        <authorList>
            <consortium name="DOE Joint Genome Institute"/>
            <person name="Kuo A."/>
            <person name="Gay G."/>
            <person name="Dore J."/>
            <person name="Kohler A."/>
            <person name="Nagy L.G."/>
            <person name="Floudas D."/>
            <person name="Copeland A."/>
            <person name="Barry K.W."/>
            <person name="Cichocki N."/>
            <person name="Veneault-Fourrey C."/>
            <person name="LaButti K."/>
            <person name="Lindquist E.A."/>
            <person name="Lipzen A."/>
            <person name="Lundell T."/>
            <person name="Morin E."/>
            <person name="Murat C."/>
            <person name="Sun H."/>
            <person name="Tunlid A."/>
            <person name="Henrissat B."/>
            <person name="Grigoriev I.V."/>
            <person name="Hibbett D.S."/>
            <person name="Martin F."/>
            <person name="Nordberg H.P."/>
            <person name="Cantor M.N."/>
            <person name="Hua S.X."/>
        </authorList>
    </citation>
    <scope>NUCLEOTIDE SEQUENCE [LARGE SCALE GENOMIC DNA]</scope>
    <source>
        <strain evidence="5">h7</strain>
    </source>
</reference>
<dbReference type="InterPro" id="IPR036457">
    <property type="entry name" value="PPM-type-like_dom_sf"/>
</dbReference>
<feature type="compositionally biased region" description="Low complexity" evidence="2">
    <location>
        <begin position="9"/>
        <end position="34"/>
    </location>
</feature>
<dbReference type="HOGENOM" id="CLU_428267_0_0_1"/>
<feature type="region of interest" description="Disordered" evidence="2">
    <location>
        <begin position="276"/>
        <end position="295"/>
    </location>
</feature>
<accession>A0A0C2Y8U6</accession>
<sequence>MRQRLLFPRVRSNSLSTLSVSPPSSSSRQVLSSPPRLPSEAPKQSQHSQLALTQPLHPPLFPSNPPLSPNFNPVPSPASASLPSPASDAPRAPKRQRLQYQLDVGAYGIPKHRTHHPHSRSFHSRPSPSTSTYPHTALSVQVGEDAYFVRDNAMGVADGVGGWSRSVPAHPHHPTPSALFSRRLMHFCASELDSPHHPTTPPFSFQHYYAHDPSVSELQDSLNSNLEDLSDGIDVLNILERAYDSTVKSHLSPSTPSPTPLTTGSSTALLAVLDHPGPLAQSPEDPERNYAKGSTYEPIPSLMQLDHDHPMYDAVIRIAHLGDCMGMLVRGDNIVWRSDEMWWGYNHPLQLGPPSSSSSAQSILTLPVQPHTFTLPVLADDILILASDGLSDNLWDEDVLDEVLKFRRQGGWGLSHEEQEVVDALAGLDISGPSPSHHHQTSLLKRKAFAGMLSEALCSRAKRVSETKVTPLSTHSHSTRKATTKKPLFSIIPEEAEPPREGISLVTSSTFDEYPSTTEADTVDVGEIPFARRAKLNGRRFRGGKVDDISVIVAIISPSPPSATSTSAQGPTTKPKTQDARL</sequence>
<dbReference type="SUPFAM" id="SSF81606">
    <property type="entry name" value="PP2C-like"/>
    <property type="match status" value="1"/>
</dbReference>
<evidence type="ECO:0000313" key="4">
    <source>
        <dbReference type="EMBL" id="KIM37457.1"/>
    </source>
</evidence>
<proteinExistence type="inferred from homology"/>
<dbReference type="GO" id="GO:0046872">
    <property type="term" value="F:metal ion binding"/>
    <property type="evidence" value="ECO:0007669"/>
    <property type="project" value="UniProtKB-UniRule"/>
</dbReference>
<feature type="domain" description="PPM-type phosphatase" evidence="3">
    <location>
        <begin position="130"/>
        <end position="556"/>
    </location>
</feature>
<dbReference type="InterPro" id="IPR001932">
    <property type="entry name" value="PPM-type_phosphatase-like_dom"/>
</dbReference>
<dbReference type="OrthoDB" id="60843at2759"/>
<dbReference type="SMART" id="SM00332">
    <property type="entry name" value="PP2Cc"/>
    <property type="match status" value="1"/>
</dbReference>
<dbReference type="EC" id="3.1.3.16" evidence="1"/>
<name>A0A0C2Y8U6_HEBCY</name>
<feature type="compositionally biased region" description="Low complexity" evidence="2">
    <location>
        <begin position="556"/>
        <end position="568"/>
    </location>
</feature>
<dbReference type="STRING" id="686832.A0A0C2Y8U6"/>
<evidence type="ECO:0000256" key="1">
    <source>
        <dbReference type="RuleBase" id="RU366020"/>
    </source>
</evidence>
<feature type="compositionally biased region" description="Basic residues" evidence="2">
    <location>
        <begin position="111"/>
        <end position="123"/>
    </location>
</feature>
<feature type="region of interest" description="Disordered" evidence="2">
    <location>
        <begin position="1"/>
        <end position="94"/>
    </location>
</feature>
<evidence type="ECO:0000313" key="5">
    <source>
        <dbReference type="Proteomes" id="UP000053424"/>
    </source>
</evidence>
<dbReference type="PANTHER" id="PTHR12320">
    <property type="entry name" value="PROTEIN PHOSPHATASE 2C"/>
    <property type="match status" value="1"/>
</dbReference>
<feature type="compositionally biased region" description="Pro residues" evidence="2">
    <location>
        <begin position="56"/>
        <end position="76"/>
    </location>
</feature>
<protein>
    <recommendedName>
        <fullName evidence="1">Protein phosphatase</fullName>
        <ecNumber evidence="1">3.1.3.16</ecNumber>
    </recommendedName>
</protein>
<dbReference type="Proteomes" id="UP000053424">
    <property type="component" value="Unassembled WGS sequence"/>
</dbReference>
<organism evidence="4 5">
    <name type="scientific">Hebeloma cylindrosporum</name>
    <dbReference type="NCBI Taxonomy" id="76867"/>
    <lineage>
        <taxon>Eukaryota</taxon>
        <taxon>Fungi</taxon>
        <taxon>Dikarya</taxon>
        <taxon>Basidiomycota</taxon>
        <taxon>Agaricomycotina</taxon>
        <taxon>Agaricomycetes</taxon>
        <taxon>Agaricomycetidae</taxon>
        <taxon>Agaricales</taxon>
        <taxon>Agaricineae</taxon>
        <taxon>Hymenogastraceae</taxon>
        <taxon>Hebeloma</taxon>
    </lineage>
</organism>
<keyword evidence="1" id="KW-0904">Protein phosphatase</keyword>
<feature type="compositionally biased region" description="Low complexity" evidence="2">
    <location>
        <begin position="77"/>
        <end position="90"/>
    </location>
</feature>
<dbReference type="PANTHER" id="PTHR12320:SF84">
    <property type="entry name" value="PROTEIN PHOSPHATASE"/>
    <property type="match status" value="1"/>
</dbReference>
<reference evidence="5" key="2">
    <citation type="submission" date="2015-01" db="EMBL/GenBank/DDBJ databases">
        <title>Evolutionary Origins and Diversification of the Mycorrhizal Mutualists.</title>
        <authorList>
            <consortium name="DOE Joint Genome Institute"/>
            <consortium name="Mycorrhizal Genomics Consortium"/>
            <person name="Kohler A."/>
            <person name="Kuo A."/>
            <person name="Nagy L.G."/>
            <person name="Floudas D."/>
            <person name="Copeland A."/>
            <person name="Barry K.W."/>
            <person name="Cichocki N."/>
            <person name="Veneault-Fourrey C."/>
            <person name="LaButti K."/>
            <person name="Lindquist E.A."/>
            <person name="Lipzen A."/>
            <person name="Lundell T."/>
            <person name="Morin E."/>
            <person name="Murat C."/>
            <person name="Riley R."/>
            <person name="Ohm R."/>
            <person name="Sun H."/>
            <person name="Tunlid A."/>
            <person name="Henrissat B."/>
            <person name="Grigoriev I.V."/>
            <person name="Hibbett D.S."/>
            <person name="Martin F."/>
        </authorList>
    </citation>
    <scope>NUCLEOTIDE SEQUENCE [LARGE SCALE GENOMIC DNA]</scope>
    <source>
        <strain evidence="5">h7</strain>
    </source>
</reference>
<keyword evidence="1" id="KW-0479">Metal-binding</keyword>
<keyword evidence="1" id="KW-0460">Magnesium</keyword>
<keyword evidence="5" id="KW-1185">Reference proteome</keyword>
<keyword evidence="1" id="KW-0464">Manganese</keyword>
<keyword evidence="1" id="KW-0378">Hydrolase</keyword>
<feature type="region of interest" description="Disordered" evidence="2">
    <location>
        <begin position="556"/>
        <end position="582"/>
    </location>
</feature>
<feature type="region of interest" description="Disordered" evidence="2">
    <location>
        <begin position="111"/>
        <end position="133"/>
    </location>
</feature>
<comment type="similarity">
    <text evidence="1">Belongs to the PP2C family.</text>
</comment>
<dbReference type="AlphaFoldDB" id="A0A0C2Y8U6"/>
<dbReference type="EMBL" id="KN831797">
    <property type="protein sequence ID" value="KIM37457.1"/>
    <property type="molecule type" value="Genomic_DNA"/>
</dbReference>
<evidence type="ECO:0000256" key="2">
    <source>
        <dbReference type="SAM" id="MobiDB-lite"/>
    </source>
</evidence>
<gene>
    <name evidence="4" type="ORF">M413DRAFT_13389</name>
</gene>
<dbReference type="GO" id="GO:0004722">
    <property type="term" value="F:protein serine/threonine phosphatase activity"/>
    <property type="evidence" value="ECO:0007669"/>
    <property type="project" value="UniProtKB-EC"/>
</dbReference>
<comment type="catalytic activity">
    <reaction evidence="1">
        <text>O-phospho-L-seryl-[protein] + H2O = L-seryl-[protein] + phosphate</text>
        <dbReference type="Rhea" id="RHEA:20629"/>
        <dbReference type="Rhea" id="RHEA-COMP:9863"/>
        <dbReference type="Rhea" id="RHEA-COMP:11604"/>
        <dbReference type="ChEBI" id="CHEBI:15377"/>
        <dbReference type="ChEBI" id="CHEBI:29999"/>
        <dbReference type="ChEBI" id="CHEBI:43474"/>
        <dbReference type="ChEBI" id="CHEBI:83421"/>
        <dbReference type="EC" id="3.1.3.16"/>
    </reaction>
</comment>
<evidence type="ECO:0000259" key="3">
    <source>
        <dbReference type="PROSITE" id="PS51746"/>
    </source>
</evidence>
<dbReference type="Gene3D" id="3.60.40.10">
    <property type="entry name" value="PPM-type phosphatase domain"/>
    <property type="match status" value="1"/>
</dbReference>
<comment type="cofactor">
    <cofactor evidence="1">
        <name>Mg(2+)</name>
        <dbReference type="ChEBI" id="CHEBI:18420"/>
    </cofactor>
</comment>
<dbReference type="InterPro" id="IPR039123">
    <property type="entry name" value="PPTC7"/>
</dbReference>
<comment type="cofactor">
    <cofactor evidence="1">
        <name>Mn(2+)</name>
        <dbReference type="ChEBI" id="CHEBI:29035"/>
    </cofactor>
</comment>